<evidence type="ECO:0000256" key="3">
    <source>
        <dbReference type="PIRNR" id="PIRNR007949"/>
    </source>
</evidence>
<dbReference type="GO" id="GO:0005765">
    <property type="term" value="C:lysosomal membrane"/>
    <property type="evidence" value="ECO:0007669"/>
    <property type="project" value="UniProtKB-SubCell"/>
</dbReference>
<dbReference type="InterPro" id="IPR006925">
    <property type="entry name" value="Vps16_C"/>
</dbReference>
<dbReference type="Pfam" id="PF04841">
    <property type="entry name" value="Vps16_N"/>
    <property type="match status" value="1"/>
</dbReference>
<dbReference type="InterPro" id="IPR006926">
    <property type="entry name" value="Vps16_N"/>
</dbReference>
<dbReference type="PANTHER" id="PTHR12811">
    <property type="entry name" value="VACUOLAR PROTEIN SORTING VPS16"/>
    <property type="match status" value="1"/>
</dbReference>
<gene>
    <name evidence="6" type="ORF">Zmor_004726</name>
</gene>
<dbReference type="InterPro" id="IPR016534">
    <property type="entry name" value="VPS16"/>
</dbReference>
<keyword evidence="3" id="KW-0458">Lysosome</keyword>
<dbReference type="Proteomes" id="UP001168821">
    <property type="component" value="Unassembled WGS sequence"/>
</dbReference>
<evidence type="ECO:0000259" key="4">
    <source>
        <dbReference type="Pfam" id="PF04840"/>
    </source>
</evidence>
<dbReference type="GO" id="GO:0006886">
    <property type="term" value="P:intracellular protein transport"/>
    <property type="evidence" value="ECO:0007669"/>
    <property type="project" value="InterPro"/>
</dbReference>
<dbReference type="Gene3D" id="1.10.150.780">
    <property type="entry name" value="Vps16, C-terminal region"/>
    <property type="match status" value="1"/>
</dbReference>
<evidence type="ECO:0000259" key="5">
    <source>
        <dbReference type="Pfam" id="PF04841"/>
    </source>
</evidence>
<dbReference type="AlphaFoldDB" id="A0AA38IRW9"/>
<keyword evidence="3" id="KW-0813">Transport</keyword>
<keyword evidence="7" id="KW-1185">Reference proteome</keyword>
<dbReference type="GO" id="GO:0003779">
    <property type="term" value="F:actin binding"/>
    <property type="evidence" value="ECO:0007669"/>
    <property type="project" value="TreeGrafter"/>
</dbReference>
<comment type="function">
    <text evidence="3">Plays a role in vesicle-mediated protein trafficking to lysosomal compartments including the endocytic membrane transport and autophagic pathways. Believed to act as a core component of the putative HOPS and CORVET endosomal tethering complexes.</text>
</comment>
<accession>A0AA38IRW9</accession>
<dbReference type="InterPro" id="IPR036322">
    <property type="entry name" value="WD40_repeat_dom_sf"/>
</dbReference>
<evidence type="ECO:0000256" key="1">
    <source>
        <dbReference type="ARBA" id="ARBA00009250"/>
    </source>
</evidence>
<feature type="domain" description="Vps16 C-terminal" evidence="4">
    <location>
        <begin position="518"/>
        <end position="822"/>
    </location>
</feature>
<dbReference type="PIRSF" id="PIRSF007949">
    <property type="entry name" value="VPS16"/>
    <property type="match status" value="1"/>
</dbReference>
<keyword evidence="3" id="KW-0472">Membrane</keyword>
<comment type="subcellular location">
    <subcellularLocation>
        <location evidence="3">Late endosome membrane</location>
        <topology evidence="3">Peripheral membrane protein</topology>
        <orientation evidence="3">Cytoplasmic side</orientation>
    </subcellularLocation>
    <subcellularLocation>
        <location evidence="3">Lysosome membrane</location>
        <topology evidence="3">Peripheral membrane protein</topology>
        <orientation evidence="3">Cytoplasmic side</orientation>
    </subcellularLocation>
    <text evidence="3">Cytoplasmic, peripheral membrane protein associated with late endosomes/lysosomes.</text>
</comment>
<keyword evidence="3" id="KW-0653">Protein transport</keyword>
<dbReference type="EMBL" id="JALNTZ010000002">
    <property type="protein sequence ID" value="KAJ3660271.1"/>
    <property type="molecule type" value="Genomic_DNA"/>
</dbReference>
<comment type="caution">
    <text evidence="6">The sequence shown here is derived from an EMBL/GenBank/DDBJ whole genome shotgun (WGS) entry which is preliminary data.</text>
</comment>
<evidence type="ECO:0000256" key="2">
    <source>
        <dbReference type="ARBA" id="ARBA00017947"/>
    </source>
</evidence>
<dbReference type="SUPFAM" id="SSF50978">
    <property type="entry name" value="WD40 repeat-like"/>
    <property type="match status" value="1"/>
</dbReference>
<sequence length="839" mass="96746">MSAAMLTADWFLLGRDLYFRKFEIYTMGWHQDINLENFIATSAPYGGPIAIRRDEQKFIKVQGSGQPIISIFSGSGKQITSFKWTRRPIVCMGWSNDEKLIFIQEDGWVVLHDMFGQYLHTFEISKKIQDAKIIDARIFTNPHNQTGVAVMTSNFKIFLIKNLQDPKTRQLSELIKSSLHPTSWVVISEDNNTEVLIAREKELFRLKQDEHHTSIMLEPDISNNYSSILEMAVSFNARHVALFTDSGYLWLGSSNLRTKYCETDTNIIHKPKQLVWCGNESVVAYWERDNTLFIVGKHGQKMMYTYDSSVYLTAEIDGIRILSNTQHELLQKVPDVVQKIFRINSTDPGSFLLEASKHYQKRSHRANEYICLVKQDLKKAVEQCIDAVGYEFDTEVQKMLIRAAQFGKCFIADMDSTKYVNMIRLLRVLNAVRDPKIGIPLTFTQLQNLTQKTLLDRLITRKEYYLALHIAKYLQMPEEEGSSHILVHWAKYKVSQAHLEEETVARVIAEKLGYTPGISYSEIASTASQCGRKKLAIKLLDYESKASEQVKLLLELTENTPALSKAIESGDTDLVYMVILKLREKMALGDFKMTIRAFPVAQSLYIKYCKEHNTQALNEIYIQEDDFSAQAQTFIMESLDEKKAHMRDSLLTSAAEAYRKGRKDMHASMCDEYLKLLRYQRSLDEKLGQPKYVGKSVHETCLLLLKSNDVKSAEKFRNEYKIPDKRYWWLRIQSLAHLEDWGELEKFSKGKKSPIGYAPFVDICLEKNNKQEALKYLPKVSEDLKVKYYIKAECLEDAAKIAFEQKDIQSLLYVQSKCPSQSSLSEKVNSFITQLDNRK</sequence>
<dbReference type="GO" id="GO:0042144">
    <property type="term" value="P:vacuole fusion, non-autophagic"/>
    <property type="evidence" value="ECO:0007669"/>
    <property type="project" value="TreeGrafter"/>
</dbReference>
<dbReference type="GO" id="GO:0033263">
    <property type="term" value="C:CORVET complex"/>
    <property type="evidence" value="ECO:0007669"/>
    <property type="project" value="UniProtKB-UniRule"/>
</dbReference>
<evidence type="ECO:0000313" key="7">
    <source>
        <dbReference type="Proteomes" id="UP001168821"/>
    </source>
</evidence>
<dbReference type="InterPro" id="IPR038132">
    <property type="entry name" value="Vps16_C_sf"/>
</dbReference>
<comment type="similarity">
    <text evidence="1 3">Belongs to the VPS16 family.</text>
</comment>
<organism evidence="6 7">
    <name type="scientific">Zophobas morio</name>
    <dbReference type="NCBI Taxonomy" id="2755281"/>
    <lineage>
        <taxon>Eukaryota</taxon>
        <taxon>Metazoa</taxon>
        <taxon>Ecdysozoa</taxon>
        <taxon>Arthropoda</taxon>
        <taxon>Hexapoda</taxon>
        <taxon>Insecta</taxon>
        <taxon>Pterygota</taxon>
        <taxon>Neoptera</taxon>
        <taxon>Endopterygota</taxon>
        <taxon>Coleoptera</taxon>
        <taxon>Polyphaga</taxon>
        <taxon>Cucujiformia</taxon>
        <taxon>Tenebrionidae</taxon>
        <taxon>Zophobas</taxon>
    </lineage>
</organism>
<proteinExistence type="inferred from homology"/>
<evidence type="ECO:0000313" key="6">
    <source>
        <dbReference type="EMBL" id="KAJ3660271.1"/>
    </source>
</evidence>
<reference evidence="6" key="1">
    <citation type="journal article" date="2023" name="G3 (Bethesda)">
        <title>Whole genome assemblies of Zophobas morio and Tenebrio molitor.</title>
        <authorList>
            <person name="Kaur S."/>
            <person name="Stinson S.A."/>
            <person name="diCenzo G.C."/>
        </authorList>
    </citation>
    <scope>NUCLEOTIDE SEQUENCE</scope>
    <source>
        <strain evidence="6">QUZm001</strain>
    </source>
</reference>
<dbReference type="GO" id="GO:0031902">
    <property type="term" value="C:late endosome membrane"/>
    <property type="evidence" value="ECO:0007669"/>
    <property type="project" value="UniProtKB-SubCell"/>
</dbReference>
<name>A0AA38IRW9_9CUCU</name>
<dbReference type="PANTHER" id="PTHR12811:SF0">
    <property type="entry name" value="VACUOLAR PROTEIN SORTING-ASSOCIATED PROTEIN 16 HOMOLOG"/>
    <property type="match status" value="1"/>
</dbReference>
<dbReference type="GO" id="GO:0016197">
    <property type="term" value="P:endosomal transport"/>
    <property type="evidence" value="ECO:0007669"/>
    <property type="project" value="TreeGrafter"/>
</dbReference>
<dbReference type="GO" id="GO:0030897">
    <property type="term" value="C:HOPS complex"/>
    <property type="evidence" value="ECO:0007669"/>
    <property type="project" value="UniProtKB-UniRule"/>
</dbReference>
<feature type="domain" description="Vps16 N-terminal" evidence="5">
    <location>
        <begin position="7"/>
        <end position="420"/>
    </location>
</feature>
<dbReference type="Pfam" id="PF04840">
    <property type="entry name" value="Vps16_C"/>
    <property type="match status" value="1"/>
</dbReference>
<protein>
    <recommendedName>
        <fullName evidence="2 3">Vacuolar protein sorting-associated protein 16 homolog</fullName>
    </recommendedName>
</protein>
<keyword evidence="3" id="KW-0967">Endosome</keyword>